<keyword evidence="1" id="KW-1133">Transmembrane helix</keyword>
<evidence type="ECO:0000313" key="3">
    <source>
        <dbReference type="Proteomes" id="UP001499882"/>
    </source>
</evidence>
<proteinExistence type="predicted"/>
<evidence type="ECO:0008006" key="4">
    <source>
        <dbReference type="Google" id="ProtNLM"/>
    </source>
</evidence>
<protein>
    <recommendedName>
        <fullName evidence="4">CBS domain-containing protein</fullName>
    </recommendedName>
</protein>
<accession>A0ABP8ZI27</accession>
<keyword evidence="1" id="KW-0812">Transmembrane</keyword>
<feature type="transmembrane region" description="Helical" evidence="1">
    <location>
        <begin position="6"/>
        <end position="26"/>
    </location>
</feature>
<dbReference type="Proteomes" id="UP001499882">
    <property type="component" value="Unassembled WGS sequence"/>
</dbReference>
<dbReference type="EMBL" id="BAABKN010000034">
    <property type="protein sequence ID" value="GAA4757364.1"/>
    <property type="molecule type" value="Genomic_DNA"/>
</dbReference>
<name>A0ABP8ZI27_9ACTN</name>
<keyword evidence="1" id="KW-0472">Membrane</keyword>
<evidence type="ECO:0000256" key="1">
    <source>
        <dbReference type="SAM" id="Phobius"/>
    </source>
</evidence>
<evidence type="ECO:0000313" key="2">
    <source>
        <dbReference type="EMBL" id="GAA4757364.1"/>
    </source>
</evidence>
<organism evidence="2 3">
    <name type="scientific">Nocardioides endophyticus</name>
    <dbReference type="NCBI Taxonomy" id="1353775"/>
    <lineage>
        <taxon>Bacteria</taxon>
        <taxon>Bacillati</taxon>
        <taxon>Actinomycetota</taxon>
        <taxon>Actinomycetes</taxon>
        <taxon>Propionibacteriales</taxon>
        <taxon>Nocardioidaceae</taxon>
        <taxon>Nocardioides</taxon>
    </lineage>
</organism>
<sequence>MTSSDWVGLVGHLAWPITILALGVVLRRQIGDFLSAIAGRVTGVSVFAVSFELAVATEVSPPWRSRHTDADVRGLVIAQDVNDSYFDSLRQTLLATGSADFIVIDLKSDGRQEWLTSRLSLFTYLLSRLKGVKAVVFVATRGDTSRTFLGIVDASDLVRVLGQQDARLRLAWLQTEAEQVGRLVDDGALGADPLRVPPTVEAAVPLDVDHWWGGVASGTALVDPLYVARRFLSRMQWQPQSPIPPDVPAGWLQLPEAPGRPVTWEHASWIEAAHLTDGFLAPVVRPDDCLVDNSGWSSSDRVRAVASARGEFVALLSPSYRFERLVDRRALLEELGRSSVEAEAKP</sequence>
<keyword evidence="3" id="KW-1185">Reference proteome</keyword>
<gene>
    <name evidence="2" type="ORF">GCM10023350_48700</name>
</gene>
<reference evidence="3" key="1">
    <citation type="journal article" date="2019" name="Int. J. Syst. Evol. Microbiol.">
        <title>The Global Catalogue of Microorganisms (GCM) 10K type strain sequencing project: providing services to taxonomists for standard genome sequencing and annotation.</title>
        <authorList>
            <consortium name="The Broad Institute Genomics Platform"/>
            <consortium name="The Broad Institute Genome Sequencing Center for Infectious Disease"/>
            <person name="Wu L."/>
            <person name="Ma J."/>
        </authorList>
    </citation>
    <scope>NUCLEOTIDE SEQUENCE [LARGE SCALE GENOMIC DNA]</scope>
    <source>
        <strain evidence="3">JCM 18532</strain>
    </source>
</reference>
<comment type="caution">
    <text evidence="2">The sequence shown here is derived from an EMBL/GenBank/DDBJ whole genome shotgun (WGS) entry which is preliminary data.</text>
</comment>